<dbReference type="KEGG" id="clup:CLUP02_00588"/>
<evidence type="ECO:0000313" key="2">
    <source>
        <dbReference type="Proteomes" id="UP000830671"/>
    </source>
</evidence>
<proteinExistence type="predicted"/>
<sequence>MALLPPHSDPSTIYPAEGRGQRSHEMWQIDCRIATCDVVNIHNVVVVAGCLNPEYHPGVEWWFVPPYHISLRESLMGIADGIENLGVNRRYNSAICKTSDGSCSDGVSINKGAPDVAVLDERAERDFFRCGAWAGVTLNRVWLFLLRVSLSFDSLSCSVVSAVQVGLSYQRQHPLNGIDSWQKHWRVTFGPDSVIRPTFAKLAKSATTCISPGPSPRPQPLTGHHRQILTFGVGAPLTHRIPQRISELLLATSTLGGYKRLWCVNDDALKFLHMHRPTYQE</sequence>
<keyword evidence="2" id="KW-1185">Reference proteome</keyword>
<evidence type="ECO:0000313" key="1">
    <source>
        <dbReference type="EMBL" id="UQC73941.1"/>
    </source>
</evidence>
<dbReference type="EMBL" id="CP019471">
    <property type="protein sequence ID" value="UQC73941.1"/>
    <property type="molecule type" value="Genomic_DNA"/>
</dbReference>
<organism evidence="1 2">
    <name type="scientific">Colletotrichum lupini</name>
    <dbReference type="NCBI Taxonomy" id="145971"/>
    <lineage>
        <taxon>Eukaryota</taxon>
        <taxon>Fungi</taxon>
        <taxon>Dikarya</taxon>
        <taxon>Ascomycota</taxon>
        <taxon>Pezizomycotina</taxon>
        <taxon>Sordariomycetes</taxon>
        <taxon>Hypocreomycetidae</taxon>
        <taxon>Glomerellales</taxon>
        <taxon>Glomerellaceae</taxon>
        <taxon>Colletotrichum</taxon>
        <taxon>Colletotrichum acutatum species complex</taxon>
    </lineage>
</organism>
<dbReference type="Proteomes" id="UP000830671">
    <property type="component" value="Chromosome 1"/>
</dbReference>
<name>A0A9Q8W8H0_9PEZI</name>
<reference evidence="1" key="1">
    <citation type="journal article" date="2021" name="Mol. Plant Microbe Interact.">
        <title>Complete Genome Sequence of the Plant-Pathogenic Fungus Colletotrichum lupini.</title>
        <authorList>
            <person name="Baroncelli R."/>
            <person name="Pensec F."/>
            <person name="Da Lio D."/>
            <person name="Boufleur T."/>
            <person name="Vicente I."/>
            <person name="Sarrocco S."/>
            <person name="Picot A."/>
            <person name="Baraldi E."/>
            <person name="Sukno S."/>
            <person name="Thon M."/>
            <person name="Le Floch G."/>
        </authorList>
    </citation>
    <scope>NUCLEOTIDE SEQUENCE</scope>
    <source>
        <strain evidence="1">IMI 504893</strain>
    </source>
</reference>
<dbReference type="AlphaFoldDB" id="A0A9Q8W8H0"/>
<dbReference type="RefSeq" id="XP_049135592.1">
    <property type="nucleotide sequence ID" value="XM_049279635.1"/>
</dbReference>
<accession>A0A9Q8W8H0</accession>
<dbReference type="GeneID" id="73334645"/>
<gene>
    <name evidence="1" type="ORF">CLUP02_00588</name>
</gene>
<protein>
    <submittedName>
        <fullName evidence="1">Uncharacterized protein</fullName>
    </submittedName>
</protein>